<dbReference type="Pfam" id="PF01022">
    <property type="entry name" value="HTH_5"/>
    <property type="match status" value="1"/>
</dbReference>
<dbReference type="EMBL" id="CP001706">
    <property type="protein sequence ID" value="ACV08036.1"/>
    <property type="molecule type" value="Genomic_DNA"/>
</dbReference>
<dbReference type="PROSITE" id="PS50987">
    <property type="entry name" value="HTH_ARSR_2"/>
    <property type="match status" value="1"/>
</dbReference>
<dbReference type="RefSeq" id="WP_015770665.1">
    <property type="nucleotide sequence ID" value="NC_013174.1"/>
</dbReference>
<dbReference type="InterPro" id="IPR001845">
    <property type="entry name" value="HTH_ArsR_DNA-bd_dom"/>
</dbReference>
<dbReference type="SUPFAM" id="SSF46785">
    <property type="entry name" value="Winged helix' DNA-binding domain"/>
    <property type="match status" value="1"/>
</dbReference>
<evidence type="ECO:0000256" key="1">
    <source>
        <dbReference type="ARBA" id="ARBA00022849"/>
    </source>
</evidence>
<accession>C7QZN0</accession>
<dbReference type="PANTHER" id="PTHR43428:SF1">
    <property type="entry name" value="ARSENATE REDUCTASE"/>
    <property type="match status" value="1"/>
</dbReference>
<dbReference type="InterPro" id="IPR048716">
    <property type="entry name" value="Phosphatase-like_N"/>
</dbReference>
<dbReference type="HOGENOM" id="CLU_917700_0_0_11"/>
<dbReference type="PRINTS" id="PR00778">
    <property type="entry name" value="HTHARSR"/>
</dbReference>
<dbReference type="SMART" id="SM00418">
    <property type="entry name" value="HTH_ARSR"/>
    <property type="match status" value="1"/>
</dbReference>
<evidence type="ECO:0000259" key="2">
    <source>
        <dbReference type="PROSITE" id="PS50987"/>
    </source>
</evidence>
<protein>
    <submittedName>
        <fullName evidence="3">Transcriptional regulator, ArsR family</fullName>
    </submittedName>
</protein>
<proteinExistence type="predicted"/>
<dbReference type="Proteomes" id="UP000000628">
    <property type="component" value="Chromosome"/>
</dbReference>
<dbReference type="InterPro" id="IPR036196">
    <property type="entry name" value="Ptyr_pPase_sf"/>
</dbReference>
<dbReference type="PANTHER" id="PTHR43428">
    <property type="entry name" value="ARSENATE REDUCTASE"/>
    <property type="match status" value="1"/>
</dbReference>
<dbReference type="CDD" id="cd00090">
    <property type="entry name" value="HTH_ARSR"/>
    <property type="match status" value="1"/>
</dbReference>
<dbReference type="SUPFAM" id="SSF52788">
    <property type="entry name" value="Phosphotyrosine protein phosphatases I"/>
    <property type="match status" value="1"/>
</dbReference>
<dbReference type="eggNOG" id="COG0394">
    <property type="taxonomic scope" value="Bacteria"/>
</dbReference>
<dbReference type="eggNOG" id="COG0640">
    <property type="taxonomic scope" value="Bacteria"/>
</dbReference>
<dbReference type="NCBIfam" id="NF046112">
    <property type="entry name" value="MSMEG_6209_Nter"/>
    <property type="match status" value="1"/>
</dbReference>
<dbReference type="Gene3D" id="1.10.8.1060">
    <property type="entry name" value="Corynebacterium glutamicum thioredoxin-dependent arsenate reductase, N-terminal domain"/>
    <property type="match status" value="1"/>
</dbReference>
<dbReference type="Gene3D" id="1.10.10.10">
    <property type="entry name" value="Winged helix-like DNA-binding domain superfamily/Winged helix DNA-binding domain"/>
    <property type="match status" value="1"/>
</dbReference>
<dbReference type="NCBIfam" id="NF033788">
    <property type="entry name" value="HTH_metalloreg"/>
    <property type="match status" value="1"/>
</dbReference>
<keyword evidence="4" id="KW-1185">Reference proteome</keyword>
<dbReference type="Gene3D" id="3.40.50.2300">
    <property type="match status" value="1"/>
</dbReference>
<name>C7QZN0_JONDD</name>
<dbReference type="SMART" id="SM00226">
    <property type="entry name" value="LMWPc"/>
    <property type="match status" value="1"/>
</dbReference>
<evidence type="ECO:0000313" key="3">
    <source>
        <dbReference type="EMBL" id="ACV08036.1"/>
    </source>
</evidence>
<organism evidence="3 4">
    <name type="scientific">Jonesia denitrificans (strain ATCC 14870 / DSM 20603 / BCRC 15368 / CIP 55.134 / JCM 11481 / NBRC 15587 / NCTC 10816 / Prevot 55134)</name>
    <name type="common">Listeria denitrificans</name>
    <dbReference type="NCBI Taxonomy" id="471856"/>
    <lineage>
        <taxon>Bacteria</taxon>
        <taxon>Bacillati</taxon>
        <taxon>Actinomycetota</taxon>
        <taxon>Actinomycetes</taxon>
        <taxon>Micrococcales</taxon>
        <taxon>Jonesiaceae</taxon>
        <taxon>Jonesia</taxon>
    </lineage>
</organism>
<dbReference type="InterPro" id="IPR023485">
    <property type="entry name" value="Ptyr_pPase"/>
</dbReference>
<feature type="domain" description="HTH arsR-type" evidence="2">
    <location>
        <begin position="30"/>
        <end position="127"/>
    </location>
</feature>
<dbReference type="Pfam" id="PF21234">
    <property type="entry name" value="Phosphatase-like_N"/>
    <property type="match status" value="1"/>
</dbReference>
<evidence type="ECO:0000313" key="4">
    <source>
        <dbReference type="Proteomes" id="UP000000628"/>
    </source>
</evidence>
<keyword evidence="1" id="KW-0059">Arsenical resistance</keyword>
<dbReference type="InterPro" id="IPR011991">
    <property type="entry name" value="ArsR-like_HTH"/>
</dbReference>
<dbReference type="OrthoDB" id="9799372at2"/>
<dbReference type="GO" id="GO:0046685">
    <property type="term" value="P:response to arsenic-containing substance"/>
    <property type="evidence" value="ECO:0007669"/>
    <property type="project" value="UniProtKB-KW"/>
</dbReference>
<dbReference type="KEGG" id="jde:Jden_0367"/>
<dbReference type="AlphaFoldDB" id="C7QZN0"/>
<dbReference type="Pfam" id="PF01451">
    <property type="entry name" value="LMWPc"/>
    <property type="match status" value="1"/>
</dbReference>
<sequence length="337" mass="36304">MTPTLTPNPPPEPATEDAQACATTPAASAMNPDTATHIARILKATADPLRLRILSTITASSSHEACVCDFLDLDHVTQPTVSHHLKVMRDAGILASERRGTWVYYRVADALVAPITALVEGFAHAVSTDNDRPHTDGLRDVDAALGRVAQRLTSAFPDLDPTMVTYIVRESYAGLARHAHVTSHLVPLAERFARQRLDDVSRSTSPTTTPQVLFVCTRNAGRSQLAAALMRLHAGDRVVVRSAGSAPASEIHPQVREELATINAPYEDPFPKPLTDDAVRAADVVVTMGCGDVCPVIPGVSYEDWPVGDPAVASRDGVRAIRADIDRRVRDLLSRLV</sequence>
<dbReference type="GO" id="GO:0003700">
    <property type="term" value="F:DNA-binding transcription factor activity"/>
    <property type="evidence" value="ECO:0007669"/>
    <property type="project" value="InterPro"/>
</dbReference>
<gene>
    <name evidence="3" type="ordered locus">Jden_0367</name>
</gene>
<dbReference type="InterPro" id="IPR036388">
    <property type="entry name" value="WH-like_DNA-bd_sf"/>
</dbReference>
<dbReference type="InterPro" id="IPR036390">
    <property type="entry name" value="WH_DNA-bd_sf"/>
</dbReference>
<reference evidence="3 4" key="1">
    <citation type="journal article" date="2009" name="Stand. Genomic Sci.">
        <title>Complete genome sequence of Jonesia denitrificans type strain (Prevot 55134).</title>
        <authorList>
            <person name="Pukall R."/>
            <person name="Gehrich-Schroter G."/>
            <person name="Lapidus A."/>
            <person name="Nolan M."/>
            <person name="Glavina Del Rio T."/>
            <person name="Lucas S."/>
            <person name="Chen F."/>
            <person name="Tice H."/>
            <person name="Pitluck S."/>
            <person name="Cheng J.F."/>
            <person name="Copeland A."/>
            <person name="Saunders E."/>
            <person name="Brettin T."/>
            <person name="Detter J.C."/>
            <person name="Bruce D."/>
            <person name="Goodwin L."/>
            <person name="Pati A."/>
            <person name="Ivanova N."/>
            <person name="Mavromatis K."/>
            <person name="Ovchinnikova G."/>
            <person name="Chen A."/>
            <person name="Palaniappan K."/>
            <person name="Land M."/>
            <person name="Hauser L."/>
            <person name="Chang Y.J."/>
            <person name="Jeffries C.D."/>
            <person name="Chain P."/>
            <person name="Goker M."/>
            <person name="Bristow J."/>
            <person name="Eisen J.A."/>
            <person name="Markowitz V."/>
            <person name="Hugenholtz P."/>
            <person name="Kyrpides N.C."/>
            <person name="Klenk H.P."/>
            <person name="Han C."/>
        </authorList>
    </citation>
    <scope>NUCLEOTIDE SEQUENCE [LARGE SCALE GENOMIC DNA]</scope>
    <source>
        <strain evidence="4">ATCC 14870 / DSM 20603 / BCRC 15368 / CIP 55.134 / JCM 11481 / NBRC 15587 / NCTC 10816 / Prevot 55134</strain>
    </source>
</reference>
<dbReference type="STRING" id="471856.Jden_0367"/>